<evidence type="ECO:0000313" key="3">
    <source>
        <dbReference type="EMBL" id="QES28134.1"/>
    </source>
</evidence>
<dbReference type="EMBL" id="CP029193">
    <property type="protein sequence ID" value="QES28134.1"/>
    <property type="molecule type" value="Genomic_DNA"/>
</dbReference>
<dbReference type="OrthoDB" id="4311397at2"/>
<keyword evidence="2" id="KW-0812">Transmembrane</keyword>
<organism evidence="3 4">
    <name type="scientific">Streptomyces venezuelae</name>
    <dbReference type="NCBI Taxonomy" id="54571"/>
    <lineage>
        <taxon>Bacteria</taxon>
        <taxon>Bacillati</taxon>
        <taxon>Actinomycetota</taxon>
        <taxon>Actinomycetes</taxon>
        <taxon>Kitasatosporales</taxon>
        <taxon>Streptomycetaceae</taxon>
        <taxon>Streptomyces</taxon>
    </lineage>
</organism>
<protein>
    <submittedName>
        <fullName evidence="3">Uncharacterized protein</fullName>
    </submittedName>
</protein>
<proteinExistence type="predicted"/>
<feature type="transmembrane region" description="Helical" evidence="2">
    <location>
        <begin position="154"/>
        <end position="178"/>
    </location>
</feature>
<keyword evidence="2" id="KW-1133">Transmembrane helix</keyword>
<feature type="transmembrane region" description="Helical" evidence="2">
    <location>
        <begin position="87"/>
        <end position="107"/>
    </location>
</feature>
<dbReference type="Proteomes" id="UP000323046">
    <property type="component" value="Chromosome"/>
</dbReference>
<reference evidence="3 4" key="1">
    <citation type="submission" date="2018-05" db="EMBL/GenBank/DDBJ databases">
        <title>Streptomyces venezuelae.</title>
        <authorList>
            <person name="Kim W."/>
            <person name="Lee N."/>
            <person name="Cho B.-K."/>
        </authorList>
    </citation>
    <scope>NUCLEOTIDE SEQUENCE [LARGE SCALE GENOMIC DNA]</scope>
    <source>
        <strain evidence="3 4">ATCC 14583</strain>
    </source>
</reference>
<gene>
    <name evidence="3" type="ORF">DEJ47_18405</name>
</gene>
<keyword evidence="2" id="KW-0472">Membrane</keyword>
<name>A0A5P2BCK1_STRVZ</name>
<feature type="compositionally biased region" description="Basic and acidic residues" evidence="1">
    <location>
        <begin position="253"/>
        <end position="262"/>
    </location>
</feature>
<evidence type="ECO:0000256" key="1">
    <source>
        <dbReference type="SAM" id="MobiDB-lite"/>
    </source>
</evidence>
<evidence type="ECO:0000256" key="2">
    <source>
        <dbReference type="SAM" id="Phobius"/>
    </source>
</evidence>
<sequence>MSRITRFVLHEWRSVVATPCRRLRERGPLGVSLAVFACVAVIGLHEFQQTAAGAGVVRVLSEVRADQPVWLTLLRTPVSLFVPAVDLPAWGGLPRLFLAFALAELLFGRVRTLVVAYAVTLAGTLGARVMIALGPGRLGVPAEAAHTVDTGASAAIVGLFAYTAVAVRSPLLFLAAVVPTVTGSIAELNLAGREHLIAVAVAMVLGIVSRGDRCQWPLPGSRAPDQHAAQDGKAGDDGEAGQGDSRRRRPAGHGRDGRDPQR</sequence>
<evidence type="ECO:0000313" key="4">
    <source>
        <dbReference type="Proteomes" id="UP000323046"/>
    </source>
</evidence>
<dbReference type="RefSeq" id="WP_150169715.1">
    <property type="nucleotide sequence ID" value="NZ_CP029193.1"/>
</dbReference>
<feature type="transmembrane region" description="Helical" evidence="2">
    <location>
        <begin position="114"/>
        <end position="134"/>
    </location>
</feature>
<feature type="transmembrane region" description="Helical" evidence="2">
    <location>
        <begin position="29"/>
        <end position="47"/>
    </location>
</feature>
<keyword evidence="4" id="KW-1185">Reference proteome</keyword>
<dbReference type="AlphaFoldDB" id="A0A5P2BCK1"/>
<accession>A0A5P2BCK1</accession>
<feature type="compositionally biased region" description="Basic and acidic residues" evidence="1">
    <location>
        <begin position="224"/>
        <end position="236"/>
    </location>
</feature>
<feature type="region of interest" description="Disordered" evidence="1">
    <location>
        <begin position="217"/>
        <end position="262"/>
    </location>
</feature>